<reference evidence="1 2" key="1">
    <citation type="journal article" date="2022" name="Hortic Res">
        <title>A haplotype resolved chromosomal level avocado genome allows analysis of novel avocado genes.</title>
        <authorList>
            <person name="Nath O."/>
            <person name="Fletcher S.J."/>
            <person name="Hayward A."/>
            <person name="Shaw L.M."/>
            <person name="Masouleh A.K."/>
            <person name="Furtado A."/>
            <person name="Henry R.J."/>
            <person name="Mitter N."/>
        </authorList>
    </citation>
    <scope>NUCLEOTIDE SEQUENCE [LARGE SCALE GENOMIC DNA]</scope>
    <source>
        <strain evidence="2">cv. Hass</strain>
    </source>
</reference>
<organism evidence="1 2">
    <name type="scientific">Persea americana</name>
    <name type="common">Avocado</name>
    <dbReference type="NCBI Taxonomy" id="3435"/>
    <lineage>
        <taxon>Eukaryota</taxon>
        <taxon>Viridiplantae</taxon>
        <taxon>Streptophyta</taxon>
        <taxon>Embryophyta</taxon>
        <taxon>Tracheophyta</taxon>
        <taxon>Spermatophyta</taxon>
        <taxon>Magnoliopsida</taxon>
        <taxon>Magnoliidae</taxon>
        <taxon>Laurales</taxon>
        <taxon>Lauraceae</taxon>
        <taxon>Persea</taxon>
    </lineage>
</organism>
<proteinExistence type="predicted"/>
<accession>A0ACC2L8W4</accession>
<protein>
    <submittedName>
        <fullName evidence="1">Uncharacterized protein</fullName>
    </submittedName>
</protein>
<dbReference type="EMBL" id="CM056815">
    <property type="protein sequence ID" value="KAJ8629937.1"/>
    <property type="molecule type" value="Genomic_DNA"/>
</dbReference>
<evidence type="ECO:0000313" key="2">
    <source>
        <dbReference type="Proteomes" id="UP001234297"/>
    </source>
</evidence>
<evidence type="ECO:0000313" key="1">
    <source>
        <dbReference type="EMBL" id="KAJ8629937.1"/>
    </source>
</evidence>
<keyword evidence="2" id="KW-1185">Reference proteome</keyword>
<name>A0ACC2L8W4_PERAE</name>
<gene>
    <name evidence="1" type="ORF">MRB53_023260</name>
</gene>
<comment type="caution">
    <text evidence="1">The sequence shown here is derived from an EMBL/GenBank/DDBJ whole genome shotgun (WGS) entry which is preliminary data.</text>
</comment>
<sequence length="997" mass="110695">MNTEECSCSRALLESSSLSSSSADPVDAVIFVGVSLTLGAASKHLCGTRVPHTIVLLLLGVALGCLEYNTKIGLGKVGVGIRLWANINPDLLLYVFLPALIFEGSFAMDYHQIKRCMVQMLLLAGPGVLISTFCIGTAVKFTFPYNWDWKTSLLLGGLLSATDPVAVVALLKELGASKKLSTLIEGESMMNDGISIVVYQLFYQMVLGRSFSIGDLIKFLIQNSLGAVAVGLAFGVASLLWLRFIFNDKMIGIALTLAVSYCAYFTAQDGAGVSGILTVMTVAMFYTAVARTAFKGDNDQSLLHFWETVSYIANTLIFVLCGVIVAKGAFHSGIHFENSGTSWGYVLLLYFLVQVARMIVVGILYPFLQYFGYGLDWKEALIVIWSGLRGAVALSLSLSVKRASDKSYSFHLNQEMGALFVFFTSGIVFLTIVVNGSTTQFILHSLSMDKLSATKMCILEYTRYEMLDKAMEALGDFGDDELGTPDWSTMKKYITCLSSLEGRKLRPHNELETSNYQTKTTLSDMRVRLLNGVRAAYWGMIDNGRITQATSTLLIQSIDEAVDLIIDEPLCDWNILKAHVHFPRYYRFLQMTFFPSKLVTHFMVERLVSACYICTAFLRAHRIARTQLHEFFGESEIASLVITESDVEGEEAKKILEDIHLTFPEVLDVVKTRQTTYSVLSSLRKYLQNLEKSGLLEKKETLQIDDDVQDDLKKLLKKPPSVKMPKLSEMQSVHPLLASLPSVIRESIESSTEKIMKMSKVTLYREGSKTNGIWLISSGIVKFSSKRRHMHSLPLTFSHGSTLGLYEVLIGKPYICDIITDSVVHCFFIDSGKILSVLRSYSAVEEFFWKESATIMAKLVLPQTFEKMALQEIRVLMAERSLMKTYTKGDIIVIHQGVIGFILEGSVKTQDAREVLVTSPAALLPSQEYLGFRSLETPGADNYQVETRARMDCPERKNFTLGAQAPDHTSSSAPLAEAHALKPFSFALVPDTQDAQK</sequence>
<dbReference type="Proteomes" id="UP001234297">
    <property type="component" value="Chromosome 7"/>
</dbReference>